<organism evidence="1 2">
    <name type="scientific">Aquilegia coerulea</name>
    <name type="common">Rocky mountain columbine</name>
    <dbReference type="NCBI Taxonomy" id="218851"/>
    <lineage>
        <taxon>Eukaryota</taxon>
        <taxon>Viridiplantae</taxon>
        <taxon>Streptophyta</taxon>
        <taxon>Embryophyta</taxon>
        <taxon>Tracheophyta</taxon>
        <taxon>Spermatophyta</taxon>
        <taxon>Magnoliopsida</taxon>
        <taxon>Ranunculales</taxon>
        <taxon>Ranunculaceae</taxon>
        <taxon>Thalictroideae</taxon>
        <taxon>Aquilegia</taxon>
    </lineage>
</organism>
<dbReference type="PANTHER" id="PTHR37722">
    <property type="entry name" value="OS01G0167700 PROTEIN"/>
    <property type="match status" value="1"/>
</dbReference>
<protein>
    <submittedName>
        <fullName evidence="1">Uncharacterized protein</fullName>
    </submittedName>
</protein>
<proteinExistence type="predicted"/>
<dbReference type="InParanoid" id="A0A2G5D1Q4"/>
<dbReference type="Proteomes" id="UP000230069">
    <property type="component" value="Unassembled WGS sequence"/>
</dbReference>
<keyword evidence="2" id="KW-1185">Reference proteome</keyword>
<evidence type="ECO:0000313" key="2">
    <source>
        <dbReference type="Proteomes" id="UP000230069"/>
    </source>
</evidence>
<name>A0A2G5D1Q4_AQUCA</name>
<dbReference type="EMBL" id="KZ305047">
    <property type="protein sequence ID" value="PIA37438.1"/>
    <property type="molecule type" value="Genomic_DNA"/>
</dbReference>
<sequence>MSNFDLTNYLVHFLMSSLDSDEWGNLQSRKSTHKRQKQYFEQKKRKQQENAGFDNNVDGLNICGQYYEKSKSLDILSFHNLATVNQECKSSLTEEKIAETGASPVKCHFSNCSPTSLISRITPKYAADQKEAKTNSSVQEVEYVSPKQVISSSPVNPPSYNDFSNKIGDRFDNKKTEAEHHNFQGLLILI</sequence>
<dbReference type="AlphaFoldDB" id="A0A2G5D1Q4"/>
<evidence type="ECO:0000313" key="1">
    <source>
        <dbReference type="EMBL" id="PIA37438.1"/>
    </source>
</evidence>
<reference evidence="1 2" key="1">
    <citation type="submission" date="2017-09" db="EMBL/GenBank/DDBJ databases">
        <title>WGS assembly of Aquilegia coerulea Goldsmith.</title>
        <authorList>
            <person name="Hodges S."/>
            <person name="Kramer E."/>
            <person name="Nordborg M."/>
            <person name="Tomkins J."/>
            <person name="Borevitz J."/>
            <person name="Derieg N."/>
            <person name="Yan J."/>
            <person name="Mihaltcheva S."/>
            <person name="Hayes R.D."/>
            <person name="Rokhsar D."/>
        </authorList>
    </citation>
    <scope>NUCLEOTIDE SEQUENCE [LARGE SCALE GENOMIC DNA]</scope>
    <source>
        <strain evidence="2">cv. Goldsmith</strain>
    </source>
</reference>
<accession>A0A2G5D1Q4</accession>
<gene>
    <name evidence="1" type="ORF">AQUCO_03000190v1</name>
</gene>
<dbReference type="PANTHER" id="PTHR37722:SF2">
    <property type="entry name" value="OS01G0167700 PROTEIN"/>
    <property type="match status" value="1"/>
</dbReference>
<dbReference type="OrthoDB" id="1921427at2759"/>